<dbReference type="PANTHER" id="PTHR22683:SF41">
    <property type="entry name" value="DNA TRANSLOCASE FTSK"/>
    <property type="match status" value="1"/>
</dbReference>
<name>A0A9X2DCK1_9ACTN</name>
<reference evidence="6" key="1">
    <citation type="submission" date="2022-05" db="EMBL/GenBank/DDBJ databases">
        <authorList>
            <person name="Tuo L."/>
        </authorList>
    </citation>
    <scope>NUCLEOTIDE SEQUENCE</scope>
    <source>
        <strain evidence="6">BSK12Z-4</strain>
    </source>
</reference>
<dbReference type="Proteomes" id="UP001139485">
    <property type="component" value="Unassembled WGS sequence"/>
</dbReference>
<evidence type="ECO:0000256" key="1">
    <source>
        <dbReference type="ARBA" id="ARBA00022741"/>
    </source>
</evidence>
<keyword evidence="1 3" id="KW-0547">Nucleotide-binding</keyword>
<sequence>MRALKEIRSWGRSMLGVARWQPGVLVVVVAAVWLARPPVPVLATLACGVVATAVGLRCWALTRPVSFGRATALPRTWWWRRQVREVWPDVAAARGLDVHGLPELRTIAGLWPHLRVTVRPVRGQMVEDYEAAGPALQTALGVARVRCEPRGFRDIVLHLTVGDELRRPFPATARADVLDLSSLPLGRTERGETWRLSLGPHTLVAGSSGAGKGSVFWSLAFALAGAVFDGRVLLHGIDLKGGMEILMGRELFSTTATDAGSAVASLEHLVTLMRDRNAVYAGKVRSHRASQDEPLHVVMIDELAALTAYSTERDLQRRAEAAINLLCSQGRATGFVVIACLQDPRKEVIPSRGLFTQTVGLRLKDASETAMVLGDAAAATGASCHRITRDVPGTAYVVPEDGGPALRVRAGYASDDAIRDVAQRFATPVLLDVPPLVSDDLGRRPRRPSRETSTDQEAS</sequence>
<dbReference type="GO" id="GO:0005524">
    <property type="term" value="F:ATP binding"/>
    <property type="evidence" value="ECO:0007669"/>
    <property type="project" value="UniProtKB-UniRule"/>
</dbReference>
<dbReference type="Pfam" id="PF01580">
    <property type="entry name" value="FtsK_SpoIIIE"/>
    <property type="match status" value="1"/>
</dbReference>
<dbReference type="InterPro" id="IPR002543">
    <property type="entry name" value="FtsK_dom"/>
</dbReference>
<evidence type="ECO:0000256" key="2">
    <source>
        <dbReference type="ARBA" id="ARBA00022840"/>
    </source>
</evidence>
<organism evidence="6 7">
    <name type="scientific">Nocardioides bruguierae</name>
    <dbReference type="NCBI Taxonomy" id="2945102"/>
    <lineage>
        <taxon>Bacteria</taxon>
        <taxon>Bacillati</taxon>
        <taxon>Actinomycetota</taxon>
        <taxon>Actinomycetes</taxon>
        <taxon>Propionibacteriales</taxon>
        <taxon>Nocardioidaceae</taxon>
        <taxon>Nocardioides</taxon>
    </lineage>
</organism>
<dbReference type="InterPro" id="IPR050206">
    <property type="entry name" value="FtsK/SpoIIIE/SftA"/>
</dbReference>
<keyword evidence="2 3" id="KW-0067">ATP-binding</keyword>
<evidence type="ECO:0000259" key="5">
    <source>
        <dbReference type="PROSITE" id="PS50901"/>
    </source>
</evidence>
<dbReference type="EMBL" id="JAMOIL010000056">
    <property type="protein sequence ID" value="MCM0622862.1"/>
    <property type="molecule type" value="Genomic_DNA"/>
</dbReference>
<dbReference type="InterPro" id="IPR027417">
    <property type="entry name" value="P-loop_NTPase"/>
</dbReference>
<dbReference type="RefSeq" id="WP_250829017.1">
    <property type="nucleotide sequence ID" value="NZ_JAMOIL010000056.1"/>
</dbReference>
<evidence type="ECO:0000313" key="6">
    <source>
        <dbReference type="EMBL" id="MCM0622862.1"/>
    </source>
</evidence>
<proteinExistence type="predicted"/>
<dbReference type="Gene3D" id="3.40.50.300">
    <property type="entry name" value="P-loop containing nucleotide triphosphate hydrolases"/>
    <property type="match status" value="1"/>
</dbReference>
<dbReference type="AlphaFoldDB" id="A0A9X2DCK1"/>
<evidence type="ECO:0000313" key="7">
    <source>
        <dbReference type="Proteomes" id="UP001139485"/>
    </source>
</evidence>
<accession>A0A9X2DCK1</accession>
<evidence type="ECO:0000256" key="4">
    <source>
        <dbReference type="SAM" id="MobiDB-lite"/>
    </source>
</evidence>
<dbReference type="SUPFAM" id="SSF52540">
    <property type="entry name" value="P-loop containing nucleoside triphosphate hydrolases"/>
    <property type="match status" value="1"/>
</dbReference>
<feature type="region of interest" description="Disordered" evidence="4">
    <location>
        <begin position="436"/>
        <end position="459"/>
    </location>
</feature>
<dbReference type="GO" id="GO:0003677">
    <property type="term" value="F:DNA binding"/>
    <property type="evidence" value="ECO:0007669"/>
    <property type="project" value="InterPro"/>
</dbReference>
<comment type="caution">
    <text evidence="6">The sequence shown here is derived from an EMBL/GenBank/DDBJ whole genome shotgun (WGS) entry which is preliminary data.</text>
</comment>
<feature type="compositionally biased region" description="Basic and acidic residues" evidence="4">
    <location>
        <begin position="440"/>
        <end position="453"/>
    </location>
</feature>
<feature type="binding site" evidence="3">
    <location>
        <begin position="206"/>
        <end position="213"/>
    </location>
    <ligand>
        <name>ATP</name>
        <dbReference type="ChEBI" id="CHEBI:30616"/>
    </ligand>
</feature>
<dbReference type="PANTHER" id="PTHR22683">
    <property type="entry name" value="SPORULATION PROTEIN RELATED"/>
    <property type="match status" value="1"/>
</dbReference>
<feature type="domain" description="FtsK" evidence="5">
    <location>
        <begin position="189"/>
        <end position="370"/>
    </location>
</feature>
<protein>
    <submittedName>
        <fullName evidence="6">FtsK/SpoIIIE domain-containing protein</fullName>
    </submittedName>
</protein>
<gene>
    <name evidence="6" type="ORF">M8330_21465</name>
</gene>
<keyword evidence="7" id="KW-1185">Reference proteome</keyword>
<dbReference type="PROSITE" id="PS50901">
    <property type="entry name" value="FTSK"/>
    <property type="match status" value="1"/>
</dbReference>
<evidence type="ECO:0000256" key="3">
    <source>
        <dbReference type="PROSITE-ProRule" id="PRU00289"/>
    </source>
</evidence>